<reference evidence="2 3" key="1">
    <citation type="submission" date="2017-03" db="EMBL/GenBank/DDBJ databases">
        <title>wgs assembly of Dolosigranulum pigrum KPL CDC strains.</title>
        <authorList>
            <person name="Brugger S.D."/>
            <person name="Pettigrew M."/>
            <person name="Kong Y."/>
            <person name="Lemon K.P."/>
        </authorList>
    </citation>
    <scope>NUCLEOTIDE SEQUENCE [LARGE SCALE GENOMIC DNA]</scope>
    <source>
        <strain evidence="2 3">KPL1931_CDC4294-98</strain>
    </source>
</reference>
<feature type="transmembrane region" description="Helical" evidence="1">
    <location>
        <begin position="35"/>
        <end position="58"/>
    </location>
</feature>
<keyword evidence="1" id="KW-0812">Transmembrane</keyword>
<feature type="transmembrane region" description="Helical" evidence="1">
    <location>
        <begin position="181"/>
        <end position="201"/>
    </location>
</feature>
<dbReference type="AlphaFoldDB" id="A0A328KX52"/>
<evidence type="ECO:0000256" key="1">
    <source>
        <dbReference type="SAM" id="Phobius"/>
    </source>
</evidence>
<feature type="transmembrane region" description="Helical" evidence="1">
    <location>
        <begin position="65"/>
        <end position="84"/>
    </location>
</feature>
<evidence type="ECO:0008006" key="4">
    <source>
        <dbReference type="Google" id="ProtNLM"/>
    </source>
</evidence>
<evidence type="ECO:0000313" key="3">
    <source>
        <dbReference type="Proteomes" id="UP000249099"/>
    </source>
</evidence>
<dbReference type="InterPro" id="IPR026898">
    <property type="entry name" value="PrsW"/>
</dbReference>
<dbReference type="RefSeq" id="WP_112789792.1">
    <property type="nucleotide sequence ID" value="NZ_CP040417.1"/>
</dbReference>
<feature type="transmembrane region" description="Helical" evidence="1">
    <location>
        <begin position="213"/>
        <end position="230"/>
    </location>
</feature>
<keyword evidence="1" id="KW-0472">Membrane</keyword>
<gene>
    <name evidence="2" type="ORF">B8A44_01580</name>
</gene>
<dbReference type="EMBL" id="NAQV01000004">
    <property type="protein sequence ID" value="RAN64912.1"/>
    <property type="molecule type" value="Genomic_DNA"/>
</dbReference>
<accession>A0A328KX52</accession>
<organism evidence="2 3">
    <name type="scientific">Dolosigranulum pigrum</name>
    <dbReference type="NCBI Taxonomy" id="29394"/>
    <lineage>
        <taxon>Bacteria</taxon>
        <taxon>Bacillati</taxon>
        <taxon>Bacillota</taxon>
        <taxon>Bacilli</taxon>
        <taxon>Lactobacillales</taxon>
        <taxon>Carnobacteriaceae</taxon>
        <taxon>Dolosigranulum</taxon>
    </lineage>
</organism>
<keyword evidence="1" id="KW-1133">Transmembrane helix</keyword>
<sequence length="267" mass="30170">MKQLSLFIFLLLLSWGMETQLLSYYFEDLTAERHLHLFLGMSGTLLYLIPILIILFYLSRKLSVSFPFILLALFVGWSIAAPLSMEVNTWVDGQLEQILSADIYQAWIDAFSAPFAEEFLKASTGVWVLFLLKEKRLSAAMLVGAASGLGFQLAEDMYYIAGESYLDVNNTYPELINRLSGALASHWLYTSIVVVGIMWLIQTHFKPKSILPYIYVLAPVALHFFWNSPFNASQSIFSPVSATLSAITLYLGCHVYQHIILANPFDK</sequence>
<comment type="caution">
    <text evidence="2">The sequence shown here is derived from an EMBL/GenBank/DDBJ whole genome shotgun (WGS) entry which is preliminary data.</text>
</comment>
<feature type="transmembrane region" description="Helical" evidence="1">
    <location>
        <begin position="104"/>
        <end position="132"/>
    </location>
</feature>
<dbReference type="GO" id="GO:0008233">
    <property type="term" value="F:peptidase activity"/>
    <property type="evidence" value="ECO:0007669"/>
    <property type="project" value="InterPro"/>
</dbReference>
<evidence type="ECO:0000313" key="2">
    <source>
        <dbReference type="EMBL" id="RAN64912.1"/>
    </source>
</evidence>
<dbReference type="Pfam" id="PF13367">
    <property type="entry name" value="PrsW-protease"/>
    <property type="match status" value="1"/>
</dbReference>
<protein>
    <recommendedName>
        <fullName evidence="4">PrsW family intramembrane metalloprotease</fullName>
    </recommendedName>
</protein>
<feature type="transmembrane region" description="Helical" evidence="1">
    <location>
        <begin position="236"/>
        <end position="256"/>
    </location>
</feature>
<dbReference type="Proteomes" id="UP000249099">
    <property type="component" value="Unassembled WGS sequence"/>
</dbReference>
<proteinExistence type="predicted"/>
<name>A0A328KX52_9LACT</name>